<feature type="region of interest" description="Disordered" evidence="5">
    <location>
        <begin position="63"/>
        <end position="109"/>
    </location>
</feature>
<name>A0ABN1UWA3_9ACTN</name>
<evidence type="ECO:0000256" key="3">
    <source>
        <dbReference type="ARBA" id="ARBA00022729"/>
    </source>
</evidence>
<feature type="region of interest" description="Disordered" evidence="5">
    <location>
        <begin position="1"/>
        <end position="31"/>
    </location>
</feature>
<dbReference type="SUPFAM" id="SSF53850">
    <property type="entry name" value="Periplasmic binding protein-like II"/>
    <property type="match status" value="1"/>
</dbReference>
<dbReference type="Proteomes" id="UP001501371">
    <property type="component" value="Unassembled WGS sequence"/>
</dbReference>
<proteinExistence type="inferred from homology"/>
<evidence type="ECO:0000256" key="2">
    <source>
        <dbReference type="ARBA" id="ARBA00022448"/>
    </source>
</evidence>
<keyword evidence="2" id="KW-0813">Transport</keyword>
<organism evidence="7 8">
    <name type="scientific">Streptomyces hebeiensis</name>
    <dbReference type="NCBI Taxonomy" id="229486"/>
    <lineage>
        <taxon>Bacteria</taxon>
        <taxon>Bacillati</taxon>
        <taxon>Actinomycetota</taxon>
        <taxon>Actinomycetes</taxon>
        <taxon>Kitasatosporales</taxon>
        <taxon>Streptomycetaceae</taxon>
        <taxon>Streptomyces</taxon>
    </lineage>
</organism>
<evidence type="ECO:0000313" key="7">
    <source>
        <dbReference type="EMBL" id="GAA1175421.1"/>
    </source>
</evidence>
<comment type="similarity">
    <text evidence="1 4">Belongs to the bacterial solute-binding protein 3 family.</text>
</comment>
<protein>
    <submittedName>
        <fullName evidence="7">Glutamate ABC transporter substrate-binding protein</fullName>
    </submittedName>
</protein>
<dbReference type="PANTHER" id="PTHR30085">
    <property type="entry name" value="AMINO ACID ABC TRANSPORTER PERMEASE"/>
    <property type="match status" value="1"/>
</dbReference>
<evidence type="ECO:0000259" key="6">
    <source>
        <dbReference type="SMART" id="SM00062"/>
    </source>
</evidence>
<dbReference type="Gene3D" id="3.40.190.10">
    <property type="entry name" value="Periplasmic binding protein-like II"/>
    <property type="match status" value="2"/>
</dbReference>
<dbReference type="InterPro" id="IPR018313">
    <property type="entry name" value="SBP_3_CS"/>
</dbReference>
<keyword evidence="8" id="KW-1185">Reference proteome</keyword>
<evidence type="ECO:0000256" key="4">
    <source>
        <dbReference type="RuleBase" id="RU003744"/>
    </source>
</evidence>
<evidence type="ECO:0000313" key="8">
    <source>
        <dbReference type="Proteomes" id="UP001501371"/>
    </source>
</evidence>
<dbReference type="PANTHER" id="PTHR30085:SF6">
    <property type="entry name" value="ABC TRANSPORTER GLUTAMINE-BINDING PROTEIN GLNH"/>
    <property type="match status" value="1"/>
</dbReference>
<comment type="caution">
    <text evidence="7">The sequence shown here is derived from an EMBL/GenBank/DDBJ whole genome shotgun (WGS) entry which is preliminary data.</text>
</comment>
<dbReference type="SMART" id="SM00062">
    <property type="entry name" value="PBPb"/>
    <property type="match status" value="1"/>
</dbReference>
<sequence length="368" mass="39238">MGTVGGLDRSHGRDSAGGPSPVPARGPGPAGRLRGWGGVSAMAAACALTAAVTLLPLSHSVDSRAERVTSGQRTASVTRADDDACETPEASLRPSPDGADGDTVRSIRERPNRKLVVGVDQNSYRWGYRDPVTGDLEGFDIDLARAIAEDILGSRDDVIFRAIPTNQREAALNNGTVDLVVRTMTITCDRRQRVDFSTAYFQVGQQVLAPKGSSITGFDASLAGKRVCTAEDSTAYQALEKDAHGAIFKDEHDGTPADEDRLTVPNQLDCLVRLQLGEVDAVVTDNALAAGQAAQDPAVELVGEPLPPEYYGVAVKLGNDDLVRRVNKVLEGYRAGGADSRWMRSYETWLKAGLPGITAPPPARYRNE</sequence>
<dbReference type="EMBL" id="BAAAKV010000030">
    <property type="protein sequence ID" value="GAA1175421.1"/>
    <property type="molecule type" value="Genomic_DNA"/>
</dbReference>
<dbReference type="InterPro" id="IPR051455">
    <property type="entry name" value="Bact_solute-bind_prot3"/>
</dbReference>
<dbReference type="PROSITE" id="PS01039">
    <property type="entry name" value="SBP_BACTERIAL_3"/>
    <property type="match status" value="1"/>
</dbReference>
<reference evidence="7 8" key="1">
    <citation type="journal article" date="2019" name="Int. J. Syst. Evol. Microbiol.">
        <title>The Global Catalogue of Microorganisms (GCM) 10K type strain sequencing project: providing services to taxonomists for standard genome sequencing and annotation.</title>
        <authorList>
            <consortium name="The Broad Institute Genomics Platform"/>
            <consortium name="The Broad Institute Genome Sequencing Center for Infectious Disease"/>
            <person name="Wu L."/>
            <person name="Ma J."/>
        </authorList>
    </citation>
    <scope>NUCLEOTIDE SEQUENCE [LARGE SCALE GENOMIC DNA]</scope>
    <source>
        <strain evidence="7 8">JCM 12696</strain>
    </source>
</reference>
<dbReference type="InterPro" id="IPR001638">
    <property type="entry name" value="Solute-binding_3/MltF_N"/>
</dbReference>
<dbReference type="CDD" id="cd13690">
    <property type="entry name" value="PBP2_GluB"/>
    <property type="match status" value="1"/>
</dbReference>
<dbReference type="Pfam" id="PF00497">
    <property type="entry name" value="SBP_bac_3"/>
    <property type="match status" value="1"/>
</dbReference>
<feature type="domain" description="Solute-binding protein family 3/N-terminal" evidence="6">
    <location>
        <begin position="114"/>
        <end position="353"/>
    </location>
</feature>
<gene>
    <name evidence="7" type="ORF">GCM10009654_35750</name>
</gene>
<evidence type="ECO:0000256" key="1">
    <source>
        <dbReference type="ARBA" id="ARBA00010333"/>
    </source>
</evidence>
<accession>A0ABN1UWA3</accession>
<keyword evidence="3" id="KW-0732">Signal</keyword>
<evidence type="ECO:0000256" key="5">
    <source>
        <dbReference type="SAM" id="MobiDB-lite"/>
    </source>
</evidence>